<keyword evidence="4 9" id="KW-0732">Signal</keyword>
<dbReference type="EMBL" id="JWJG01000004">
    <property type="protein sequence ID" value="KIF84149.1"/>
    <property type="molecule type" value="Genomic_DNA"/>
</dbReference>
<gene>
    <name evidence="13" type="ORF">TSA66_00385</name>
    <name evidence="11" type="ORF">TSA66_14270</name>
    <name evidence="12" type="ORF">TSA66_16635</name>
</gene>
<feature type="signal peptide" evidence="9">
    <location>
        <begin position="1"/>
        <end position="27"/>
    </location>
</feature>
<evidence type="ECO:0000259" key="10">
    <source>
        <dbReference type="PROSITE" id="PS50198"/>
    </source>
</evidence>
<dbReference type="EMBL" id="JWJG01000028">
    <property type="protein sequence ID" value="KIF82057.1"/>
    <property type="molecule type" value="Genomic_DNA"/>
</dbReference>
<evidence type="ECO:0000313" key="11">
    <source>
        <dbReference type="EMBL" id="KIF81690.1"/>
    </source>
</evidence>
<evidence type="ECO:0000256" key="6">
    <source>
        <dbReference type="ARBA" id="ARBA00023235"/>
    </source>
</evidence>
<comment type="similarity">
    <text evidence="2">Belongs to the PpiC/parvulin rotamase family.</text>
</comment>
<dbReference type="PROSITE" id="PS50198">
    <property type="entry name" value="PPIC_PPIASE_2"/>
    <property type="match status" value="1"/>
</dbReference>
<dbReference type="Proteomes" id="UP000031572">
    <property type="component" value="Unassembled WGS sequence"/>
</dbReference>
<dbReference type="Gene3D" id="3.10.50.40">
    <property type="match status" value="1"/>
</dbReference>
<evidence type="ECO:0000256" key="4">
    <source>
        <dbReference type="ARBA" id="ARBA00022729"/>
    </source>
</evidence>
<comment type="caution">
    <text evidence="12">The sequence shown here is derived from an EMBL/GenBank/DDBJ whole genome shotgun (WGS) entry which is preliminary data.</text>
</comment>
<dbReference type="Pfam" id="PF00639">
    <property type="entry name" value="Rotamase"/>
    <property type="match status" value="1"/>
</dbReference>
<keyword evidence="8" id="KW-0175">Coiled coil</keyword>
<keyword evidence="14" id="KW-1185">Reference proteome</keyword>
<evidence type="ECO:0000313" key="13">
    <source>
        <dbReference type="EMBL" id="KIF84149.1"/>
    </source>
</evidence>
<dbReference type="RefSeq" id="WP_040038524.1">
    <property type="nucleotide sequence ID" value="NZ_JWJG01000004.1"/>
</dbReference>
<evidence type="ECO:0000313" key="14">
    <source>
        <dbReference type="Proteomes" id="UP000031572"/>
    </source>
</evidence>
<organism evidence="12 14">
    <name type="scientific">Noviherbaspirillum autotrophicum</name>
    <dbReference type="NCBI Taxonomy" id="709839"/>
    <lineage>
        <taxon>Bacteria</taxon>
        <taxon>Pseudomonadati</taxon>
        <taxon>Pseudomonadota</taxon>
        <taxon>Betaproteobacteria</taxon>
        <taxon>Burkholderiales</taxon>
        <taxon>Oxalobacteraceae</taxon>
        <taxon>Noviherbaspirillum</taxon>
    </lineage>
</organism>
<dbReference type="AlphaFoldDB" id="A0A0C1YNB9"/>
<dbReference type="InterPro" id="IPR046357">
    <property type="entry name" value="PPIase_dom_sf"/>
</dbReference>
<proteinExistence type="inferred from homology"/>
<sequence>MESQWISATRRAYLALAMTLAATHAWAENVAEYNFRAIIAKDKAAIDQIQDKLNAGADFGKLAMESSIDRNSAKDGGLMKYARVSSLQSAVAAELESLKPGQRSAKPRNSPFGWFVIKLESVTMVEDDTAQRIQAHKERGEKIRLDRERQEKARAEYEEAQARFEEDKAKFESCARRAADLEGENDELNRRIKMYNVGAEYNVSELRSDQARLKRKVSSFEHDCSEVAYNDEIAKVCSHPAYQSRWCSAFR</sequence>
<name>A0A0C1YNB9_9BURK</name>
<evidence type="ECO:0000256" key="8">
    <source>
        <dbReference type="SAM" id="Coils"/>
    </source>
</evidence>
<dbReference type="GO" id="GO:0003755">
    <property type="term" value="F:peptidyl-prolyl cis-trans isomerase activity"/>
    <property type="evidence" value="ECO:0007669"/>
    <property type="project" value="UniProtKB-KW"/>
</dbReference>
<dbReference type="SUPFAM" id="SSF54534">
    <property type="entry name" value="FKBP-like"/>
    <property type="match status" value="1"/>
</dbReference>
<dbReference type="InterPro" id="IPR000297">
    <property type="entry name" value="PPIase_PpiC"/>
</dbReference>
<evidence type="ECO:0000256" key="2">
    <source>
        <dbReference type="ARBA" id="ARBA00007656"/>
    </source>
</evidence>
<dbReference type="EMBL" id="JWJG01000028">
    <property type="protein sequence ID" value="KIF81690.1"/>
    <property type="molecule type" value="Genomic_DNA"/>
</dbReference>
<keyword evidence="5 7" id="KW-0697">Rotamase</keyword>
<evidence type="ECO:0000256" key="3">
    <source>
        <dbReference type="ARBA" id="ARBA00013194"/>
    </source>
</evidence>
<comment type="catalytic activity">
    <reaction evidence="1">
        <text>[protein]-peptidylproline (omega=180) = [protein]-peptidylproline (omega=0)</text>
        <dbReference type="Rhea" id="RHEA:16237"/>
        <dbReference type="Rhea" id="RHEA-COMP:10747"/>
        <dbReference type="Rhea" id="RHEA-COMP:10748"/>
        <dbReference type="ChEBI" id="CHEBI:83833"/>
        <dbReference type="ChEBI" id="CHEBI:83834"/>
        <dbReference type="EC" id="5.2.1.8"/>
    </reaction>
</comment>
<dbReference type="STRING" id="709839.TSA66_00385"/>
<dbReference type="OrthoDB" id="14196at2"/>
<evidence type="ECO:0000256" key="5">
    <source>
        <dbReference type="ARBA" id="ARBA00023110"/>
    </source>
</evidence>
<feature type="coiled-coil region" evidence="8">
    <location>
        <begin position="143"/>
        <end position="198"/>
    </location>
</feature>
<reference evidence="12 14" key="1">
    <citation type="submission" date="2014-12" db="EMBL/GenBank/DDBJ databases">
        <title>Denitrispirillum autotrophicum gen. nov., sp. nov., Denitrifying, Facultatively Autotrophic Bacteria Isolated from Rice Paddy Soil.</title>
        <authorList>
            <person name="Ishii S."/>
            <person name="Ashida N."/>
            <person name="Ohno H."/>
            <person name="Otsuka S."/>
            <person name="Yokota A."/>
            <person name="Senoo K."/>
        </authorList>
    </citation>
    <scope>NUCLEOTIDE SEQUENCE [LARGE SCALE GENOMIC DNA]</scope>
    <source>
        <strain evidence="12 14">TSA66</strain>
    </source>
</reference>
<evidence type="ECO:0000256" key="1">
    <source>
        <dbReference type="ARBA" id="ARBA00000971"/>
    </source>
</evidence>
<dbReference type="PANTHER" id="PTHR47245">
    <property type="entry name" value="PEPTIDYLPROLYL ISOMERASE"/>
    <property type="match status" value="1"/>
</dbReference>
<protein>
    <recommendedName>
        <fullName evidence="3">peptidylprolyl isomerase</fullName>
        <ecNumber evidence="3">5.2.1.8</ecNumber>
    </recommendedName>
</protein>
<keyword evidence="6 7" id="KW-0413">Isomerase</keyword>
<dbReference type="EC" id="5.2.1.8" evidence="3"/>
<evidence type="ECO:0000313" key="12">
    <source>
        <dbReference type="EMBL" id="KIF82057.1"/>
    </source>
</evidence>
<evidence type="ECO:0000256" key="9">
    <source>
        <dbReference type="SAM" id="SignalP"/>
    </source>
</evidence>
<dbReference type="PANTHER" id="PTHR47245:SF1">
    <property type="entry name" value="FOLDASE PROTEIN PRSA"/>
    <property type="match status" value="1"/>
</dbReference>
<feature type="chain" id="PRO_5007763337" description="peptidylprolyl isomerase" evidence="9">
    <location>
        <begin position="28"/>
        <end position="251"/>
    </location>
</feature>
<dbReference type="InterPro" id="IPR050245">
    <property type="entry name" value="PrsA_foldase"/>
</dbReference>
<feature type="domain" description="PpiC" evidence="10">
    <location>
        <begin position="30"/>
        <end position="121"/>
    </location>
</feature>
<accession>A0A0C1YNB9</accession>
<evidence type="ECO:0000256" key="7">
    <source>
        <dbReference type="PROSITE-ProRule" id="PRU00278"/>
    </source>
</evidence>